<evidence type="ECO:0000313" key="2">
    <source>
        <dbReference type="Proteomes" id="UP000038009"/>
    </source>
</evidence>
<proteinExistence type="predicted"/>
<dbReference type="Proteomes" id="UP000038009">
    <property type="component" value="Unassembled WGS sequence"/>
</dbReference>
<dbReference type="OMA" id="EAPFYHE"/>
<sequence length="240" mass="26714">MVLRFYRWLPLELEPDYKDGYTCDHCHEEFLDAPFYHEESTGTDYCVACGEAAGYTSYTGLVGTLLFSSGDAILRDSETNAVMSFAYKGDTQTVGIFFVNNSSIVLRLQMNGSIRDALSYTIKDGQINSKLRLTAAEVNRRLPWLSTGLSLVFDIEIKLHSLPSVPISWDDVFLASYSANEEYICIRHTDDYAQTFDVNQGREVISKAGMPICTFVAGTVEDCSKSAAKAFLHKSSDALK</sequence>
<name>A0A0N0P5W4_LEPSE</name>
<evidence type="ECO:0000313" key="1">
    <source>
        <dbReference type="EMBL" id="KPI86936.1"/>
    </source>
</evidence>
<keyword evidence="2" id="KW-1185">Reference proteome</keyword>
<dbReference type="VEuPathDB" id="TriTrypDB:Lsey_0109_0100"/>
<dbReference type="OrthoDB" id="276511at2759"/>
<dbReference type="EMBL" id="LJSK01000109">
    <property type="protein sequence ID" value="KPI86936.1"/>
    <property type="molecule type" value="Genomic_DNA"/>
</dbReference>
<reference evidence="1 2" key="1">
    <citation type="journal article" date="2015" name="PLoS Pathog.">
        <title>Leptomonas seymouri: Adaptations to the Dixenous Life Cycle Analyzed by Genome Sequencing, Transcriptome Profiling and Co-infection with Leishmania donovani.</title>
        <authorList>
            <person name="Kraeva N."/>
            <person name="Butenko A."/>
            <person name="Hlavacova J."/>
            <person name="Kostygov A."/>
            <person name="Myskova J."/>
            <person name="Grybchuk D."/>
            <person name="Lestinova T."/>
            <person name="Votypka J."/>
            <person name="Volf P."/>
            <person name="Opperdoes F."/>
            <person name="Flegontov P."/>
            <person name="Lukes J."/>
            <person name="Yurchenko V."/>
        </authorList>
    </citation>
    <scope>NUCLEOTIDE SEQUENCE [LARGE SCALE GENOMIC DNA]</scope>
    <source>
        <strain evidence="1 2">ATCC 30220</strain>
    </source>
</reference>
<comment type="caution">
    <text evidence="1">The sequence shown here is derived from an EMBL/GenBank/DDBJ whole genome shotgun (WGS) entry which is preliminary data.</text>
</comment>
<accession>A0A0N0P5W4</accession>
<dbReference type="AlphaFoldDB" id="A0A0N0P5W4"/>
<protein>
    <submittedName>
        <fullName evidence="1">Uncharacterized protein</fullName>
    </submittedName>
</protein>
<organism evidence="1 2">
    <name type="scientific">Leptomonas seymouri</name>
    <dbReference type="NCBI Taxonomy" id="5684"/>
    <lineage>
        <taxon>Eukaryota</taxon>
        <taxon>Discoba</taxon>
        <taxon>Euglenozoa</taxon>
        <taxon>Kinetoplastea</taxon>
        <taxon>Metakinetoplastina</taxon>
        <taxon>Trypanosomatida</taxon>
        <taxon>Trypanosomatidae</taxon>
        <taxon>Leishmaniinae</taxon>
        <taxon>Leptomonas</taxon>
    </lineage>
</organism>
<gene>
    <name evidence="1" type="ORF">ABL78_3982</name>
</gene>